<evidence type="ECO:0000256" key="2">
    <source>
        <dbReference type="ARBA" id="ARBA00004514"/>
    </source>
</evidence>
<dbReference type="Pfam" id="PF01369">
    <property type="entry name" value="Sec7"/>
    <property type="match status" value="1"/>
</dbReference>
<accession>A0A6V7NV76</accession>
<keyword evidence="5" id="KW-0472">Membrane</keyword>
<proteinExistence type="predicted"/>
<dbReference type="InterPro" id="IPR016024">
    <property type="entry name" value="ARM-type_fold"/>
</dbReference>
<dbReference type="SMART" id="SM00222">
    <property type="entry name" value="Sec7"/>
    <property type="match status" value="1"/>
</dbReference>
<dbReference type="InterPro" id="IPR035999">
    <property type="entry name" value="Sec7_dom_sf"/>
</dbReference>
<feature type="domain" description="SEC7" evidence="7">
    <location>
        <begin position="1"/>
        <end position="104"/>
    </location>
</feature>
<dbReference type="InterPro" id="IPR000904">
    <property type="entry name" value="Sec7_dom"/>
</dbReference>
<organism evidence="8">
    <name type="scientific">Ananas comosus var. bracteatus</name>
    <name type="common">red pineapple</name>
    <dbReference type="NCBI Taxonomy" id="296719"/>
    <lineage>
        <taxon>Eukaryota</taxon>
        <taxon>Viridiplantae</taxon>
        <taxon>Streptophyta</taxon>
        <taxon>Embryophyta</taxon>
        <taxon>Tracheophyta</taxon>
        <taxon>Spermatophyta</taxon>
        <taxon>Magnoliopsida</taxon>
        <taxon>Liliopsida</taxon>
        <taxon>Poales</taxon>
        <taxon>Bromeliaceae</taxon>
        <taxon>Bromelioideae</taxon>
        <taxon>Ananas</taxon>
    </lineage>
</organism>
<dbReference type="GO" id="GO:0016192">
    <property type="term" value="P:vesicle-mediated transport"/>
    <property type="evidence" value="ECO:0007669"/>
    <property type="project" value="UniProtKB-ARBA"/>
</dbReference>
<comment type="subcellular location">
    <subcellularLocation>
        <location evidence="2">Cytoplasm</location>
        <location evidence="2">Cytosol</location>
    </subcellularLocation>
    <subcellularLocation>
        <location evidence="1">Membrane</location>
        <topology evidence="1">Peripheral membrane protein</topology>
        <orientation evidence="1">Cytoplasmic side</orientation>
    </subcellularLocation>
</comment>
<dbReference type="SUPFAM" id="SSF48425">
    <property type="entry name" value="Sec7 domain"/>
    <property type="match status" value="1"/>
</dbReference>
<reference evidence="8" key="1">
    <citation type="submission" date="2020-07" db="EMBL/GenBank/DDBJ databases">
        <authorList>
            <person name="Lin J."/>
        </authorList>
    </citation>
    <scope>NUCLEOTIDE SEQUENCE</scope>
</reference>
<dbReference type="PROSITE" id="PS50190">
    <property type="entry name" value="SEC7"/>
    <property type="match status" value="1"/>
</dbReference>
<evidence type="ECO:0000256" key="4">
    <source>
        <dbReference type="ARBA" id="ARBA00022658"/>
    </source>
</evidence>
<dbReference type="SUPFAM" id="SSF48371">
    <property type="entry name" value="ARM repeat"/>
    <property type="match status" value="1"/>
</dbReference>
<dbReference type="AlphaFoldDB" id="A0A6V7NV76"/>
<feature type="region of interest" description="Disordered" evidence="6">
    <location>
        <begin position="275"/>
        <end position="308"/>
    </location>
</feature>
<dbReference type="GO" id="GO:0016020">
    <property type="term" value="C:membrane"/>
    <property type="evidence" value="ECO:0007669"/>
    <property type="project" value="UniProtKB-SubCell"/>
</dbReference>
<evidence type="ECO:0000256" key="6">
    <source>
        <dbReference type="SAM" id="MobiDB-lite"/>
    </source>
</evidence>
<keyword evidence="3" id="KW-0963">Cytoplasm</keyword>
<evidence type="ECO:0000259" key="7">
    <source>
        <dbReference type="PROSITE" id="PS50190"/>
    </source>
</evidence>
<keyword evidence="4" id="KW-0344">Guanine-nucleotide releasing factor</keyword>
<evidence type="ECO:0000256" key="5">
    <source>
        <dbReference type="ARBA" id="ARBA00023136"/>
    </source>
</evidence>
<dbReference type="CDD" id="cd00171">
    <property type="entry name" value="Sec7"/>
    <property type="match status" value="1"/>
</dbReference>
<dbReference type="PANTHER" id="PTHR10663">
    <property type="entry name" value="GUANYL-NUCLEOTIDE EXCHANGE FACTOR"/>
    <property type="match status" value="1"/>
</dbReference>
<gene>
    <name evidence="8" type="ORF">CB5_LOCUS5678</name>
</gene>
<dbReference type="PANTHER" id="PTHR10663:SF388">
    <property type="entry name" value="GOLGI-SPECIFIC BREFELDIN A-RESISTANCE GUANINE NUCLEOTIDE EXCHANGE FACTOR 1"/>
    <property type="match status" value="1"/>
</dbReference>
<protein>
    <recommendedName>
        <fullName evidence="7">SEC7 domain-containing protein</fullName>
    </recommendedName>
</protein>
<dbReference type="Gene3D" id="1.10.1000.11">
    <property type="entry name" value="Arf Nucleotide-binding Site Opener,domain 2"/>
    <property type="match status" value="1"/>
</dbReference>
<dbReference type="EMBL" id="LR862142">
    <property type="protein sequence ID" value="CAD1822467.1"/>
    <property type="molecule type" value="Genomic_DNA"/>
</dbReference>
<sequence length="550" mass="61516">MNLDAALRLFLETFRLPGESQKIQRILEAFAERYYEQSPQVLANKDAALLLSYSLILLNTDQHNVQVKRKMSEEDFIRNNRGINGGNDLPREFLSEQYYSICRNEIRTIPQQGVGFHEMSLSRWVDIMQKSKNTSPYILCESCPFLDRDMFAIMAGPTIAAISVVFDYGEYEEVLLKCVDGFLAVAKIAGAHHLIDVLDDLVVALCKFTTLLNSSLIDEPVIAFGEDTRARMATETVFTIANTYGDYIRNGWKSIIDCILSLHKLGLISSRITGDEAADDPESSPDSSFLANPIPSALSTTSQTSSVSTPKRAYGLMGRFSLFLNLDTEESRSQPTEEQLAAQRRALETIQKCRTGNIFTESKFLQAESLSHLAESLIRAAGRPQRITSGLEEEDTAVFCLELLIAVTLNNRDRIVLLWQGVYEHIAHIVQCTVMPCNLVEKAVFGLLRICQRLLPYKENLVDDLLKSLQLILKLDARVADAYCENITQEVTRLVKANATHIKSQTGWRTIISLLSITARHPDASDVGFEALVFIMSEGPTCHLPTSFSV</sequence>
<dbReference type="GO" id="GO:0032012">
    <property type="term" value="P:regulation of ARF protein signal transduction"/>
    <property type="evidence" value="ECO:0007669"/>
    <property type="project" value="InterPro"/>
</dbReference>
<dbReference type="GO" id="GO:0012505">
    <property type="term" value="C:endomembrane system"/>
    <property type="evidence" value="ECO:0007669"/>
    <property type="project" value="UniProtKB-ARBA"/>
</dbReference>
<dbReference type="FunFam" id="1.10.1000.11:FF:000010">
    <property type="entry name" value="ARF guanine-nucleotide exchange factor GNOM-like"/>
    <property type="match status" value="1"/>
</dbReference>
<dbReference type="GO" id="GO:0005085">
    <property type="term" value="F:guanyl-nucleotide exchange factor activity"/>
    <property type="evidence" value="ECO:0007669"/>
    <property type="project" value="UniProtKB-KW"/>
</dbReference>
<evidence type="ECO:0000256" key="1">
    <source>
        <dbReference type="ARBA" id="ARBA00004287"/>
    </source>
</evidence>
<dbReference type="GO" id="GO:0005829">
    <property type="term" value="C:cytosol"/>
    <property type="evidence" value="ECO:0007669"/>
    <property type="project" value="UniProtKB-SubCell"/>
</dbReference>
<evidence type="ECO:0000256" key="3">
    <source>
        <dbReference type="ARBA" id="ARBA00022490"/>
    </source>
</evidence>
<name>A0A6V7NV76_ANACO</name>
<evidence type="ECO:0000313" key="8">
    <source>
        <dbReference type="EMBL" id="CAD1822467.1"/>
    </source>
</evidence>
<dbReference type="InterPro" id="IPR023394">
    <property type="entry name" value="Sec7_C_sf"/>
</dbReference>
<feature type="compositionally biased region" description="Low complexity" evidence="6">
    <location>
        <begin position="296"/>
        <end position="308"/>
    </location>
</feature>